<reference evidence="7 8" key="1">
    <citation type="submission" date="2019-04" db="EMBL/GenBank/DDBJ databases">
        <title>Phreatobacter aquaticus sp. nov.</title>
        <authorList>
            <person name="Choi A."/>
            <person name="Baek K."/>
        </authorList>
    </citation>
    <scope>NUCLEOTIDE SEQUENCE [LARGE SCALE GENOMIC DNA]</scope>
    <source>
        <strain evidence="7 8">NMCR1094</strain>
    </source>
</reference>
<evidence type="ECO:0000259" key="6">
    <source>
        <dbReference type="PROSITE" id="PS50885"/>
    </source>
</evidence>
<feature type="domain" description="Methyl-accepting transducer" evidence="5">
    <location>
        <begin position="311"/>
        <end position="533"/>
    </location>
</feature>
<dbReference type="GO" id="GO:0006935">
    <property type="term" value="P:chemotaxis"/>
    <property type="evidence" value="ECO:0007669"/>
    <property type="project" value="InterPro"/>
</dbReference>
<gene>
    <name evidence="7" type="ORF">E8L99_14600</name>
</gene>
<name>A0A4D7QN31_9HYPH</name>
<dbReference type="PROSITE" id="PS50885">
    <property type="entry name" value="HAMP"/>
    <property type="match status" value="1"/>
</dbReference>
<dbReference type="InterPro" id="IPR004089">
    <property type="entry name" value="MCPsignal_dom"/>
</dbReference>
<keyword evidence="8" id="KW-1185">Reference proteome</keyword>
<keyword evidence="4" id="KW-1133">Transmembrane helix</keyword>
<keyword evidence="4" id="KW-0812">Transmembrane</keyword>
<dbReference type="Pfam" id="PF00672">
    <property type="entry name" value="HAMP"/>
    <property type="match status" value="1"/>
</dbReference>
<feature type="transmembrane region" description="Helical" evidence="4">
    <location>
        <begin position="198"/>
        <end position="221"/>
    </location>
</feature>
<dbReference type="Pfam" id="PF00015">
    <property type="entry name" value="MCPsignal"/>
    <property type="match status" value="1"/>
</dbReference>
<keyword evidence="4" id="KW-0472">Membrane</keyword>
<sequence length="567" mass="58294">MMRFFSRLPLAAKVACTAALMITGVAAIASWFSASEINANMDVIIARQITDRTIGVVRSIEVLVDGAKVETDRDGTVLRVRMPALPAANDNRIVDSSIGGATIARLDPATGDLIRHVSSVKNQDGTRVVGTRIPAASRIAQSIGRGEVLTDRVFVGGVHNIARYVPLVGPDNKILGSIGTGLGLNDAEGLAANMRQGVLISLAALTVLASLGVFLVLTYLLKPVRDVAAAINTLAEDKPVAPLVYAKRQDEIGLMARAVDSLAASLAERAEMRAKADERVSADLARRAGIETAIGQFDTAIGAVMDMVASRARAVNGATSTVGASGEAAEAGARDTVSATEETLARVTGIASATEELNAAIVEIRRQTEEAMNVSGEATHAVDSASADVSGLAATAEKIGEVVTLIRTIAEQTNLLALNATIEAARAGEAGKGFAVVASEVKQLASQTARATEDIAAQVAAIQQATGRTVSSMGGISDTVLKMRRASEAISTAIDQQAAATREIGVSVEMTAAVAQTAGRSIGDVSEKLGAVGQAVGSLNDVARGLDADVTTLRQAVGTFLGEVKAA</sequence>
<dbReference type="PANTHER" id="PTHR32089:SF112">
    <property type="entry name" value="LYSOZYME-LIKE PROTEIN-RELATED"/>
    <property type="match status" value="1"/>
</dbReference>
<proteinExistence type="inferred from homology"/>
<evidence type="ECO:0000256" key="4">
    <source>
        <dbReference type="SAM" id="Phobius"/>
    </source>
</evidence>
<dbReference type="RefSeq" id="WP_137100227.1">
    <property type="nucleotide sequence ID" value="NZ_CP039865.1"/>
</dbReference>
<dbReference type="Gene3D" id="1.10.287.950">
    <property type="entry name" value="Methyl-accepting chemotaxis protein"/>
    <property type="match status" value="1"/>
</dbReference>
<protein>
    <submittedName>
        <fullName evidence="7">HAMP domain-containing protein</fullName>
    </submittedName>
</protein>
<dbReference type="Proteomes" id="UP000298588">
    <property type="component" value="Chromosome"/>
</dbReference>
<comment type="similarity">
    <text evidence="2">Belongs to the methyl-accepting chemotaxis (MCP) protein family.</text>
</comment>
<organism evidence="7 8">
    <name type="scientific">Phreatobacter aquaticus</name>
    <dbReference type="NCBI Taxonomy" id="2570229"/>
    <lineage>
        <taxon>Bacteria</taxon>
        <taxon>Pseudomonadati</taxon>
        <taxon>Pseudomonadota</taxon>
        <taxon>Alphaproteobacteria</taxon>
        <taxon>Hyphomicrobiales</taxon>
        <taxon>Phreatobacteraceae</taxon>
        <taxon>Phreatobacter</taxon>
    </lineage>
</organism>
<accession>A0A4D7QN31</accession>
<dbReference type="InterPro" id="IPR004090">
    <property type="entry name" value="Chemotax_Me-accpt_rcpt"/>
</dbReference>
<dbReference type="KEGG" id="paqt:E8L99_14600"/>
<dbReference type="PANTHER" id="PTHR32089">
    <property type="entry name" value="METHYL-ACCEPTING CHEMOTAXIS PROTEIN MCPB"/>
    <property type="match status" value="1"/>
</dbReference>
<dbReference type="PRINTS" id="PR00260">
    <property type="entry name" value="CHEMTRNSDUCR"/>
</dbReference>
<evidence type="ECO:0000313" key="7">
    <source>
        <dbReference type="EMBL" id="QCK86896.1"/>
    </source>
</evidence>
<keyword evidence="1 3" id="KW-0807">Transducer</keyword>
<dbReference type="SMART" id="SM00283">
    <property type="entry name" value="MA"/>
    <property type="match status" value="1"/>
</dbReference>
<evidence type="ECO:0000256" key="1">
    <source>
        <dbReference type="ARBA" id="ARBA00023224"/>
    </source>
</evidence>
<dbReference type="SMART" id="SM00304">
    <property type="entry name" value="HAMP"/>
    <property type="match status" value="1"/>
</dbReference>
<dbReference type="EMBL" id="CP039865">
    <property type="protein sequence ID" value="QCK86896.1"/>
    <property type="molecule type" value="Genomic_DNA"/>
</dbReference>
<dbReference type="AlphaFoldDB" id="A0A4D7QN31"/>
<dbReference type="PROSITE" id="PS50111">
    <property type="entry name" value="CHEMOTAXIS_TRANSDUC_2"/>
    <property type="match status" value="1"/>
</dbReference>
<dbReference type="SUPFAM" id="SSF58104">
    <property type="entry name" value="Methyl-accepting chemotaxis protein (MCP) signaling domain"/>
    <property type="match status" value="1"/>
</dbReference>
<evidence type="ECO:0000313" key="8">
    <source>
        <dbReference type="Proteomes" id="UP000298588"/>
    </source>
</evidence>
<feature type="domain" description="HAMP" evidence="6">
    <location>
        <begin position="218"/>
        <end position="271"/>
    </location>
</feature>
<dbReference type="GO" id="GO:0004888">
    <property type="term" value="F:transmembrane signaling receptor activity"/>
    <property type="evidence" value="ECO:0007669"/>
    <property type="project" value="InterPro"/>
</dbReference>
<dbReference type="Pfam" id="PF17201">
    <property type="entry name" value="Cache_3-Cache_2"/>
    <property type="match status" value="1"/>
</dbReference>
<evidence type="ECO:0000256" key="2">
    <source>
        <dbReference type="ARBA" id="ARBA00029447"/>
    </source>
</evidence>
<evidence type="ECO:0000256" key="3">
    <source>
        <dbReference type="PROSITE-ProRule" id="PRU00284"/>
    </source>
</evidence>
<dbReference type="Gene3D" id="6.10.340.10">
    <property type="match status" value="1"/>
</dbReference>
<dbReference type="InterPro" id="IPR003660">
    <property type="entry name" value="HAMP_dom"/>
</dbReference>
<dbReference type="GO" id="GO:0007165">
    <property type="term" value="P:signal transduction"/>
    <property type="evidence" value="ECO:0007669"/>
    <property type="project" value="UniProtKB-KW"/>
</dbReference>
<dbReference type="GO" id="GO:0016020">
    <property type="term" value="C:membrane"/>
    <property type="evidence" value="ECO:0007669"/>
    <property type="project" value="InterPro"/>
</dbReference>
<dbReference type="OrthoDB" id="354287at2"/>
<dbReference type="InterPro" id="IPR033462">
    <property type="entry name" value="Cache_3-Cache_2"/>
</dbReference>
<evidence type="ECO:0000259" key="5">
    <source>
        <dbReference type="PROSITE" id="PS50111"/>
    </source>
</evidence>